<accession>C5BFU8</accession>
<sequence>MFFAISIVFAKERDVISPPSFYICDYVSEVLIFQFILLLI</sequence>
<protein>
    <submittedName>
        <fullName evidence="1">Uncharacterized protein</fullName>
    </submittedName>
</protein>
<evidence type="ECO:0000313" key="2">
    <source>
        <dbReference type="Proteomes" id="UP000001485"/>
    </source>
</evidence>
<organism evidence="1 2">
    <name type="scientific">Edwardsiella ictaluri (strain 93-146)</name>
    <dbReference type="NCBI Taxonomy" id="634503"/>
    <lineage>
        <taxon>Bacteria</taxon>
        <taxon>Pseudomonadati</taxon>
        <taxon>Pseudomonadota</taxon>
        <taxon>Gammaproteobacteria</taxon>
        <taxon>Enterobacterales</taxon>
        <taxon>Hafniaceae</taxon>
        <taxon>Edwardsiella</taxon>
    </lineage>
</organism>
<dbReference type="EMBL" id="CP001600">
    <property type="protein sequence ID" value="ACR69374.1"/>
    <property type="molecule type" value="Genomic_DNA"/>
</dbReference>
<dbReference type="AlphaFoldDB" id="C5BFU8"/>
<gene>
    <name evidence="1" type="ordered locus">NT01EI_2200</name>
</gene>
<reference evidence="1 2" key="2">
    <citation type="journal article" date="2012" name="J. Bacteriol.">
        <title>Genome Sequence of Edwardsiella ictaluri 93-146, a Strain Associated with a Natural Channel Catfish Outbreak of Enteric Septicemia of Catfish.</title>
        <authorList>
            <person name="Williams M.L."/>
            <person name="Gillaspy A.F."/>
            <person name="Dyer D.W."/>
            <person name="Thune R.L."/>
            <person name="Waldbieser G.C."/>
            <person name="Schuster S.C."/>
            <person name="Gipson J."/>
            <person name="Zaitshik J."/>
            <person name="Landry C."/>
            <person name="Banes M.M."/>
            <person name="Lawrence M.L."/>
        </authorList>
    </citation>
    <scope>NUCLEOTIDE SEQUENCE [LARGE SCALE GENOMIC DNA]</scope>
    <source>
        <strain evidence="1 2">93-146</strain>
    </source>
</reference>
<reference evidence="2" key="1">
    <citation type="submission" date="2009-03" db="EMBL/GenBank/DDBJ databases">
        <title>Complete genome sequence of Edwardsiella ictaluri 93-146.</title>
        <authorList>
            <person name="Williams M.L."/>
            <person name="Gillaspy A.F."/>
            <person name="Dyer D.W."/>
            <person name="Thune R.L."/>
            <person name="Waldbieser G.C."/>
            <person name="Schuster S.C."/>
            <person name="Gipson J."/>
            <person name="Zaitshik J."/>
            <person name="Landry C."/>
            <person name="Lawrence M.L."/>
        </authorList>
    </citation>
    <scope>NUCLEOTIDE SEQUENCE [LARGE SCALE GENOMIC DNA]</scope>
    <source>
        <strain evidence="2">93-146</strain>
    </source>
</reference>
<dbReference type="Proteomes" id="UP000001485">
    <property type="component" value="Chromosome"/>
</dbReference>
<proteinExistence type="predicted"/>
<dbReference type="HOGENOM" id="CLU_3288714_0_0_6"/>
<evidence type="ECO:0000313" key="1">
    <source>
        <dbReference type="EMBL" id="ACR69374.1"/>
    </source>
</evidence>
<dbReference type="KEGG" id="eic:NT01EI_2200"/>
<name>C5BFU8_EDWI9</name>